<dbReference type="InterPro" id="IPR008380">
    <property type="entry name" value="HAD-SF_hydro_IG_5-nucl"/>
</dbReference>
<name>F2UHD6_SALR5</name>
<reference evidence="6" key="1">
    <citation type="submission" date="2009-08" db="EMBL/GenBank/DDBJ databases">
        <title>Annotation of Salpingoeca rosetta.</title>
        <authorList>
            <consortium name="The Broad Institute Genome Sequencing Platform"/>
            <person name="Russ C."/>
            <person name="Cuomo C."/>
            <person name="Burger G."/>
            <person name="Gray M.W."/>
            <person name="Holland P.W.H."/>
            <person name="King N."/>
            <person name="Lang F.B.F."/>
            <person name="Roger A.J."/>
            <person name="Ruiz-Trillo I."/>
            <person name="Young S.K."/>
            <person name="Zeng Q."/>
            <person name="Gargeya S."/>
            <person name="Alvarado L."/>
            <person name="Berlin A."/>
            <person name="Chapman S.B."/>
            <person name="Chen Z."/>
            <person name="Freedman E."/>
            <person name="Gellesch M."/>
            <person name="Goldberg J."/>
            <person name="Griggs A."/>
            <person name="Gujja S."/>
            <person name="Heilman E."/>
            <person name="Heiman D."/>
            <person name="Howarth C."/>
            <person name="Mehta T."/>
            <person name="Neiman D."/>
            <person name="Pearson M."/>
            <person name="Roberts A."/>
            <person name="Saif S."/>
            <person name="Shea T."/>
            <person name="Shenoy N."/>
            <person name="Sisk P."/>
            <person name="Stolte C."/>
            <person name="Sykes S."/>
            <person name="White J."/>
            <person name="Yandava C."/>
            <person name="Haas B."/>
            <person name="Nusbaum C."/>
            <person name="Birren B."/>
        </authorList>
    </citation>
    <scope>NUCLEOTIDE SEQUENCE [LARGE SCALE GENOMIC DNA]</scope>
    <source>
        <strain evidence="6">ATCC 50818</strain>
    </source>
</reference>
<evidence type="ECO:0000256" key="5">
    <source>
        <dbReference type="SAM" id="MobiDB-lite"/>
    </source>
</evidence>
<dbReference type="EMBL" id="GL832974">
    <property type="protein sequence ID" value="EGD76535.1"/>
    <property type="molecule type" value="Genomic_DNA"/>
</dbReference>
<gene>
    <name evidence="6" type="ORF">PTSG_12615</name>
</gene>
<dbReference type="InterPro" id="IPR023214">
    <property type="entry name" value="HAD_sf"/>
</dbReference>
<dbReference type="AlphaFoldDB" id="F2UHD6"/>
<evidence type="ECO:0000256" key="1">
    <source>
        <dbReference type="ARBA" id="ARBA00009589"/>
    </source>
</evidence>
<sequence length="165" mass="18511">MSESGKHTPKRLMALRNQSDGATAASSSTDRGHLNGGELAAKVARLQSDPTKVHLNDVSYPPSRDELQRFEDLPLNELPQTYKRDVHQRVFCNRSVDLSSIHYVGFDMDYTLAVYKEPAIYELTYGLILWRLQEAGYPDEIGGFKFEPCRRPLSAALSSTTSTET</sequence>
<dbReference type="GO" id="GO:0008253">
    <property type="term" value="F:5'-nucleotidase activity"/>
    <property type="evidence" value="ECO:0007669"/>
    <property type="project" value="TreeGrafter"/>
</dbReference>
<dbReference type="GO" id="GO:0046872">
    <property type="term" value="F:metal ion binding"/>
    <property type="evidence" value="ECO:0007669"/>
    <property type="project" value="UniProtKB-KW"/>
</dbReference>
<keyword evidence="4" id="KW-0460">Magnesium</keyword>
<keyword evidence="7" id="KW-1185">Reference proteome</keyword>
<dbReference type="eggNOG" id="KOG2469">
    <property type="taxonomic scope" value="Eukaryota"/>
</dbReference>
<organism evidence="7">
    <name type="scientific">Salpingoeca rosetta (strain ATCC 50818 / BSB-021)</name>
    <dbReference type="NCBI Taxonomy" id="946362"/>
    <lineage>
        <taxon>Eukaryota</taxon>
        <taxon>Choanoflagellata</taxon>
        <taxon>Craspedida</taxon>
        <taxon>Salpingoecidae</taxon>
        <taxon>Salpingoeca</taxon>
    </lineage>
</organism>
<evidence type="ECO:0000256" key="2">
    <source>
        <dbReference type="ARBA" id="ARBA00022723"/>
    </source>
</evidence>
<dbReference type="GeneID" id="16072009"/>
<comment type="similarity">
    <text evidence="1">Belongs to the 5'(3')-deoxyribonucleotidase family.</text>
</comment>
<dbReference type="SUPFAM" id="SSF56784">
    <property type="entry name" value="HAD-like"/>
    <property type="match status" value="1"/>
</dbReference>
<dbReference type="KEGG" id="sre:PTSG_12615"/>
<evidence type="ECO:0000313" key="7">
    <source>
        <dbReference type="Proteomes" id="UP000007799"/>
    </source>
</evidence>
<keyword evidence="3" id="KW-0378">Hydrolase</keyword>
<accession>F2UHD6</accession>
<dbReference type="RefSeq" id="XP_004991449.1">
    <property type="nucleotide sequence ID" value="XM_004991392.1"/>
</dbReference>
<dbReference type="Proteomes" id="UP000007799">
    <property type="component" value="Unassembled WGS sequence"/>
</dbReference>
<evidence type="ECO:0000256" key="3">
    <source>
        <dbReference type="ARBA" id="ARBA00022801"/>
    </source>
</evidence>
<evidence type="ECO:0000256" key="4">
    <source>
        <dbReference type="ARBA" id="ARBA00022842"/>
    </source>
</evidence>
<dbReference type="PANTHER" id="PTHR12103">
    <property type="entry name" value="5'-NUCLEOTIDASE DOMAIN-CONTAINING"/>
    <property type="match status" value="1"/>
</dbReference>
<dbReference type="Pfam" id="PF05761">
    <property type="entry name" value="5_nucleotid"/>
    <property type="match status" value="1"/>
</dbReference>
<proteinExistence type="inferred from homology"/>
<dbReference type="PANTHER" id="PTHR12103:SF15">
    <property type="entry name" value="CYTOSOLIC PURINE 5'-NUCLEOTIDASE"/>
    <property type="match status" value="1"/>
</dbReference>
<protein>
    <submittedName>
        <fullName evidence="6">Uncharacterized protein</fullName>
    </submittedName>
</protein>
<dbReference type="Gene3D" id="3.40.50.1000">
    <property type="entry name" value="HAD superfamily/HAD-like"/>
    <property type="match status" value="1"/>
</dbReference>
<dbReference type="InParanoid" id="F2UHD6"/>
<evidence type="ECO:0000313" key="6">
    <source>
        <dbReference type="EMBL" id="EGD76535.1"/>
    </source>
</evidence>
<dbReference type="OrthoDB" id="10252832at2759"/>
<keyword evidence="2" id="KW-0479">Metal-binding</keyword>
<dbReference type="InterPro" id="IPR036412">
    <property type="entry name" value="HAD-like_sf"/>
</dbReference>
<feature type="region of interest" description="Disordered" evidence="5">
    <location>
        <begin position="1"/>
        <end position="38"/>
    </location>
</feature>